<keyword evidence="6" id="KW-0627">Porphyrin biosynthesis</keyword>
<evidence type="ECO:0000259" key="9">
    <source>
        <dbReference type="Pfam" id="PF01379"/>
    </source>
</evidence>
<dbReference type="EC" id="2.5.1.61" evidence="4 8"/>
<evidence type="ECO:0000313" key="12">
    <source>
        <dbReference type="Proteomes" id="UP001596266"/>
    </source>
</evidence>
<sequence>MSTIRVGARRSPLAVAQATWVASRLEAAGYPSELVGIDTLGDVDRRRLTEIGGTGVFATAVRDGLLSGGVDVAVHSLKDLPVDPAPGLVVAATPTREDVRDVLVGLGVDEWRDGTRLGTGSPRRAVQLAELARARGVEVEIVPIRGNVDHRIDLVRQGEVHATLLAAAGLRRLGRIPADLEGIGEVGVASGSVRIELLELSMMLPAAGQGCLGVECREDADPALLTALASIDDVDTHRAVSAERTFLKVLEAGCLAPVGAFAYISGSHLTLRAVAGRESGDAGLVRDELSGDAQDAVELGSALARRVLALLGKDLDE</sequence>
<gene>
    <name evidence="11" type="primary">hemC</name>
    <name evidence="11" type="ORF">ACFP57_05290</name>
</gene>
<dbReference type="PANTHER" id="PTHR11557:SF0">
    <property type="entry name" value="PORPHOBILINOGEN DEAMINASE"/>
    <property type="match status" value="1"/>
</dbReference>
<evidence type="ECO:0000256" key="8">
    <source>
        <dbReference type="NCBIfam" id="TIGR00212"/>
    </source>
</evidence>
<dbReference type="GO" id="GO:0004418">
    <property type="term" value="F:hydroxymethylbilane synthase activity"/>
    <property type="evidence" value="ECO:0007669"/>
    <property type="project" value="UniProtKB-EC"/>
</dbReference>
<dbReference type="InterPro" id="IPR022419">
    <property type="entry name" value="Porphobilin_deaminase_cofac_BS"/>
</dbReference>
<feature type="domain" description="Porphobilinogen deaminase C-terminal" evidence="10">
    <location>
        <begin position="239"/>
        <end position="308"/>
    </location>
</feature>
<organism evidence="11 12">
    <name type="scientific">Luteococcus sanguinis</name>
    <dbReference type="NCBI Taxonomy" id="174038"/>
    <lineage>
        <taxon>Bacteria</taxon>
        <taxon>Bacillati</taxon>
        <taxon>Actinomycetota</taxon>
        <taxon>Actinomycetes</taxon>
        <taxon>Propionibacteriales</taxon>
        <taxon>Propionibacteriaceae</taxon>
        <taxon>Luteococcus</taxon>
    </lineage>
</organism>
<name>A0ABW1X2P8_9ACTN</name>
<feature type="domain" description="Porphobilinogen deaminase N-terminal" evidence="9">
    <location>
        <begin position="4"/>
        <end position="220"/>
    </location>
</feature>
<dbReference type="Proteomes" id="UP001596266">
    <property type="component" value="Unassembled WGS sequence"/>
</dbReference>
<evidence type="ECO:0000256" key="2">
    <source>
        <dbReference type="ARBA" id="ARBA00002869"/>
    </source>
</evidence>
<evidence type="ECO:0000256" key="3">
    <source>
        <dbReference type="ARBA" id="ARBA00005638"/>
    </source>
</evidence>
<dbReference type="InterPro" id="IPR022417">
    <property type="entry name" value="Porphobilin_deaminase_N"/>
</dbReference>
<dbReference type="PROSITE" id="PS00533">
    <property type="entry name" value="PORPHOBILINOGEN_DEAM"/>
    <property type="match status" value="1"/>
</dbReference>
<dbReference type="Gene3D" id="3.30.160.40">
    <property type="entry name" value="Porphobilinogen deaminase, C-terminal domain"/>
    <property type="match status" value="1"/>
</dbReference>
<comment type="function">
    <text evidence="2">Tetrapolymerization of the monopyrrole PBG into the hydroxymethylbilane pre-uroporphyrinogen in several discrete steps.</text>
</comment>
<dbReference type="Gene3D" id="3.40.190.10">
    <property type="entry name" value="Periplasmic binding protein-like II"/>
    <property type="match status" value="2"/>
</dbReference>
<proteinExistence type="inferred from homology"/>
<dbReference type="Pfam" id="PF03900">
    <property type="entry name" value="Porphobil_deamC"/>
    <property type="match status" value="1"/>
</dbReference>
<dbReference type="EMBL" id="JBHSUA010000009">
    <property type="protein sequence ID" value="MFC6396402.1"/>
    <property type="molecule type" value="Genomic_DNA"/>
</dbReference>
<evidence type="ECO:0000256" key="7">
    <source>
        <dbReference type="ARBA" id="ARBA00048169"/>
    </source>
</evidence>
<dbReference type="PIRSF" id="PIRSF001438">
    <property type="entry name" value="4pyrrol_synth_OHMeBilane_synth"/>
    <property type="match status" value="1"/>
</dbReference>
<evidence type="ECO:0000256" key="4">
    <source>
        <dbReference type="ARBA" id="ARBA00012655"/>
    </source>
</evidence>
<dbReference type="SUPFAM" id="SSF53850">
    <property type="entry name" value="Periplasmic binding protein-like II"/>
    <property type="match status" value="1"/>
</dbReference>
<evidence type="ECO:0000313" key="11">
    <source>
        <dbReference type="EMBL" id="MFC6396402.1"/>
    </source>
</evidence>
<evidence type="ECO:0000256" key="6">
    <source>
        <dbReference type="ARBA" id="ARBA00023244"/>
    </source>
</evidence>
<evidence type="ECO:0000256" key="5">
    <source>
        <dbReference type="ARBA" id="ARBA00022679"/>
    </source>
</evidence>
<keyword evidence="12" id="KW-1185">Reference proteome</keyword>
<evidence type="ECO:0000256" key="1">
    <source>
        <dbReference type="ARBA" id="ARBA00001916"/>
    </source>
</evidence>
<dbReference type="InterPro" id="IPR000860">
    <property type="entry name" value="HemC"/>
</dbReference>
<comment type="cofactor">
    <cofactor evidence="1">
        <name>dipyrromethane</name>
        <dbReference type="ChEBI" id="CHEBI:60342"/>
    </cofactor>
</comment>
<dbReference type="SUPFAM" id="SSF54782">
    <property type="entry name" value="Porphobilinogen deaminase (hydroxymethylbilane synthase), C-terminal domain"/>
    <property type="match status" value="1"/>
</dbReference>
<comment type="catalytic activity">
    <reaction evidence="7">
        <text>4 porphobilinogen + H2O = hydroxymethylbilane + 4 NH4(+)</text>
        <dbReference type="Rhea" id="RHEA:13185"/>
        <dbReference type="ChEBI" id="CHEBI:15377"/>
        <dbReference type="ChEBI" id="CHEBI:28938"/>
        <dbReference type="ChEBI" id="CHEBI:57845"/>
        <dbReference type="ChEBI" id="CHEBI:58126"/>
        <dbReference type="EC" id="2.5.1.61"/>
    </reaction>
</comment>
<keyword evidence="5 11" id="KW-0808">Transferase</keyword>
<dbReference type="NCBIfam" id="TIGR00212">
    <property type="entry name" value="hemC"/>
    <property type="match status" value="1"/>
</dbReference>
<reference evidence="12" key="1">
    <citation type="journal article" date="2019" name="Int. J. Syst. Evol. Microbiol.">
        <title>The Global Catalogue of Microorganisms (GCM) 10K type strain sequencing project: providing services to taxonomists for standard genome sequencing and annotation.</title>
        <authorList>
            <consortium name="The Broad Institute Genomics Platform"/>
            <consortium name="The Broad Institute Genome Sequencing Center for Infectious Disease"/>
            <person name="Wu L."/>
            <person name="Ma J."/>
        </authorList>
    </citation>
    <scope>NUCLEOTIDE SEQUENCE [LARGE SCALE GENOMIC DNA]</scope>
    <source>
        <strain evidence="12">CGMCC 1.15277</strain>
    </source>
</reference>
<evidence type="ECO:0000259" key="10">
    <source>
        <dbReference type="Pfam" id="PF03900"/>
    </source>
</evidence>
<dbReference type="RefSeq" id="WP_343884962.1">
    <property type="nucleotide sequence ID" value="NZ_BAAAKI010000004.1"/>
</dbReference>
<comment type="caution">
    <text evidence="11">The sequence shown here is derived from an EMBL/GenBank/DDBJ whole genome shotgun (WGS) entry which is preliminary data.</text>
</comment>
<dbReference type="InterPro" id="IPR036803">
    <property type="entry name" value="Porphobilinogen_deaminase_C_sf"/>
</dbReference>
<protein>
    <recommendedName>
        <fullName evidence="4 8">Hydroxymethylbilane synthase</fullName>
        <ecNumber evidence="4 8">2.5.1.61</ecNumber>
    </recommendedName>
</protein>
<dbReference type="PANTHER" id="PTHR11557">
    <property type="entry name" value="PORPHOBILINOGEN DEAMINASE"/>
    <property type="match status" value="1"/>
</dbReference>
<dbReference type="PRINTS" id="PR00151">
    <property type="entry name" value="PORPHBDMNASE"/>
</dbReference>
<dbReference type="Pfam" id="PF01379">
    <property type="entry name" value="Porphobil_deam"/>
    <property type="match status" value="1"/>
</dbReference>
<dbReference type="InterPro" id="IPR022418">
    <property type="entry name" value="Porphobilinogen_deaminase_C"/>
</dbReference>
<accession>A0ABW1X2P8</accession>
<comment type="similarity">
    <text evidence="3">Belongs to the HMBS family.</text>
</comment>